<accession>A0A9X3BY61</accession>
<evidence type="ECO:0000313" key="2">
    <source>
        <dbReference type="EMBL" id="MCV9927431.1"/>
    </source>
</evidence>
<feature type="transmembrane region" description="Helical" evidence="1">
    <location>
        <begin position="242"/>
        <end position="262"/>
    </location>
</feature>
<dbReference type="AlphaFoldDB" id="A0A9X3BY61"/>
<dbReference type="EMBL" id="JAOZEW010000005">
    <property type="protein sequence ID" value="MCV9927431.1"/>
    <property type="molecule type" value="Genomic_DNA"/>
</dbReference>
<dbReference type="RefSeq" id="WP_264205569.1">
    <property type="nucleotide sequence ID" value="NZ_JAOZEW010000005.1"/>
</dbReference>
<name>A0A9X3BY61_9FLAO</name>
<feature type="transmembrane region" description="Helical" evidence="1">
    <location>
        <begin position="326"/>
        <end position="344"/>
    </location>
</feature>
<dbReference type="Pfam" id="PF14897">
    <property type="entry name" value="EpsG"/>
    <property type="match status" value="1"/>
</dbReference>
<comment type="caution">
    <text evidence="2">The sequence shown here is derived from an EMBL/GenBank/DDBJ whole genome shotgun (WGS) entry which is preliminary data.</text>
</comment>
<sequence length="367" mass="42653">MAIYIFIFILFFLFSYLEIRTSIEASQKNVLYIILYSFLVLLVGFRWETGTDWNQYLKNFTNSTSIDTIIVNILLGFEIGYGLFTFFIRSLTDNYTVFLVIHAILYYFLIFRANKQLSPFPFVSLLVFYVSTMGILGSNRQLIALAICLFSLKFVLEKKAFKFFLCVLIAFLFHTSALLFIVYYFLNRHFSKVFIILVLLGAIIIGKSSLPGMLFSNIASLLGGASASKVDIYSENVVSETSLSLVGLIRRILFFILFFVNYKILSIKFLPYKLLFNGFFLGLVIYFLFSSSFIALAGRGSFYFNVMECFLLSSQLLLFKSKRDRAYLLLIFFVYSYLIFFQSISEYPELFIPYKGVFINTDYFREY</sequence>
<dbReference type="InterPro" id="IPR049458">
    <property type="entry name" value="EpsG-like"/>
</dbReference>
<feature type="transmembrane region" description="Helical" evidence="1">
    <location>
        <begin position="302"/>
        <end position="319"/>
    </location>
</feature>
<gene>
    <name evidence="2" type="ORF">OIU83_07195</name>
</gene>
<protein>
    <submittedName>
        <fullName evidence="2">EpsG family protein</fullName>
    </submittedName>
</protein>
<feature type="transmembrane region" description="Helical" evidence="1">
    <location>
        <begin position="68"/>
        <end position="88"/>
    </location>
</feature>
<keyword evidence="1" id="KW-0472">Membrane</keyword>
<feature type="transmembrane region" description="Helical" evidence="1">
    <location>
        <begin position="94"/>
        <end position="110"/>
    </location>
</feature>
<dbReference type="Proteomes" id="UP001151079">
    <property type="component" value="Unassembled WGS sequence"/>
</dbReference>
<feature type="transmembrane region" description="Helical" evidence="1">
    <location>
        <begin position="193"/>
        <end position="222"/>
    </location>
</feature>
<feature type="transmembrane region" description="Helical" evidence="1">
    <location>
        <begin position="122"/>
        <end position="155"/>
    </location>
</feature>
<proteinExistence type="predicted"/>
<keyword evidence="1" id="KW-0812">Transmembrane</keyword>
<feature type="transmembrane region" description="Helical" evidence="1">
    <location>
        <begin position="29"/>
        <end position="47"/>
    </location>
</feature>
<evidence type="ECO:0000313" key="3">
    <source>
        <dbReference type="Proteomes" id="UP001151079"/>
    </source>
</evidence>
<keyword evidence="3" id="KW-1185">Reference proteome</keyword>
<feature type="transmembrane region" description="Helical" evidence="1">
    <location>
        <begin position="161"/>
        <end position="186"/>
    </location>
</feature>
<evidence type="ECO:0000256" key="1">
    <source>
        <dbReference type="SAM" id="Phobius"/>
    </source>
</evidence>
<feature type="transmembrane region" description="Helical" evidence="1">
    <location>
        <begin position="274"/>
        <end position="296"/>
    </location>
</feature>
<organism evidence="2 3">
    <name type="scientific">Flavobacterium shii</name>
    <dbReference type="NCBI Taxonomy" id="2987687"/>
    <lineage>
        <taxon>Bacteria</taxon>
        <taxon>Pseudomonadati</taxon>
        <taxon>Bacteroidota</taxon>
        <taxon>Flavobacteriia</taxon>
        <taxon>Flavobacteriales</taxon>
        <taxon>Flavobacteriaceae</taxon>
        <taxon>Flavobacterium</taxon>
    </lineage>
</organism>
<keyword evidence="1" id="KW-1133">Transmembrane helix</keyword>
<reference evidence="2" key="1">
    <citation type="submission" date="2022-10" db="EMBL/GenBank/DDBJ databases">
        <title>Two novel species of Flavobacterium.</title>
        <authorList>
            <person name="Liu Q."/>
            <person name="Xin Y.-H."/>
        </authorList>
    </citation>
    <scope>NUCLEOTIDE SEQUENCE</scope>
    <source>
        <strain evidence="2">LS1R49</strain>
    </source>
</reference>